<comment type="catalytic activity">
    <reaction evidence="4">
        <text>oxaloacetate + phosphate = phosphoenolpyruvate + hydrogencarbonate</text>
        <dbReference type="Rhea" id="RHEA:28370"/>
        <dbReference type="ChEBI" id="CHEBI:16452"/>
        <dbReference type="ChEBI" id="CHEBI:17544"/>
        <dbReference type="ChEBI" id="CHEBI:43474"/>
        <dbReference type="ChEBI" id="CHEBI:58702"/>
        <dbReference type="EC" id="4.1.1.31"/>
    </reaction>
</comment>
<proteinExistence type="inferred from homology"/>
<name>A0A2R7Y9E4_9ARCH</name>
<comment type="similarity">
    <text evidence="4">Belongs to the PEPCase type 2 family.</text>
</comment>
<keyword evidence="1 4" id="KW-0460">Magnesium</keyword>
<reference evidence="6 7" key="1">
    <citation type="submission" date="2017-04" db="EMBL/GenBank/DDBJ databases">
        <title>Draft Aigarchaeota genome from a New Zealand hot spring.</title>
        <authorList>
            <person name="Reysenbach A.-L."/>
            <person name="Donaho J.A."/>
            <person name="Gerhart J."/>
            <person name="Kelley J.F."/>
            <person name="Kouba K."/>
            <person name="Podar M."/>
            <person name="Stott M."/>
        </authorList>
    </citation>
    <scope>NUCLEOTIDE SEQUENCE [LARGE SCALE GENOMIC DNA]</scope>
    <source>
        <strain evidence="6">NZ13_MG1</strain>
    </source>
</reference>
<dbReference type="InterPro" id="IPR015813">
    <property type="entry name" value="Pyrv/PenolPyrv_kinase-like_dom"/>
</dbReference>
<protein>
    <recommendedName>
        <fullName evidence="4 5">Phosphoenolpyruvate carboxylase</fullName>
        <shortName evidence="4">PEPC</shortName>
        <shortName evidence="4">PEPCase</shortName>
        <ecNumber evidence="4 5">4.1.1.31</ecNumber>
    </recommendedName>
</protein>
<keyword evidence="2 4" id="KW-0456">Lyase</keyword>
<evidence type="ECO:0000256" key="3">
    <source>
        <dbReference type="ARBA" id="ARBA00023300"/>
    </source>
</evidence>
<dbReference type="Pfam" id="PF14010">
    <property type="entry name" value="PEPcase_2"/>
    <property type="match status" value="1"/>
</dbReference>
<dbReference type="EC" id="4.1.1.31" evidence="4 5"/>
<comment type="function">
    <text evidence="4">Catalyzes the irreversible beta-carboxylation of phosphoenolpyruvate (PEP) to form oxaloacetate (OAA), a four-carbon dicarboxylic acid source for the tricarboxylic acid cycle.</text>
</comment>
<organism evidence="6 7">
    <name type="scientific">Candidatus Terraquivivens tikiterensis</name>
    <dbReference type="NCBI Taxonomy" id="1980982"/>
    <lineage>
        <taxon>Archaea</taxon>
        <taxon>Nitrososphaerota</taxon>
        <taxon>Candidatus Wolframiiraptoraceae</taxon>
        <taxon>Candidatus Terraquivivens</taxon>
    </lineage>
</organism>
<keyword evidence="6" id="KW-0670">Pyruvate</keyword>
<comment type="cofactor">
    <cofactor evidence="4">
        <name>Mg(2+)</name>
        <dbReference type="ChEBI" id="CHEBI:18420"/>
    </cofactor>
</comment>
<gene>
    <name evidence="4" type="primary">ppcA</name>
    <name evidence="6" type="ORF">B9J98_01730</name>
</gene>
<sequence>MSTQHPDNASIPPWCDSEVIEGEKEVYEAYYAYSVLGCQEVMWDSEGKDIDPHVVRKLLTGYPSFFKEKVLGRDVFLTYRIPNPMLERAEKKVFLETLQAIPKHFDVARQFYGEGEHAPVFEVILPFTSSHKDVVRVLRAYSEAVVGIENVRVDFPDVTLAELVGEIRPKTINVIPLFEEWSSLTNLDSLLFKLLEATSPKYLRVFLARSDPALHYGLVPSVILVKVALSKIRRLIEKERVDIYPIVGVGSLPFRGHLSPSNLENFVEEYKGVNTVTIQCGLKYDYPEDDAKMVVDYLNRNLPKGEADDLSQTEQTLLSVASKFKDAYYEFLTYAAKTIERVSRLVPARRARRLHVGLFGYSRMIGDVAMPRAIPFTASLYSLGLPPEFIGLRVFGTLKEDEQRAMLDAYRNIKEDLRFAAEFFSWRNLDTIRESGAFDKMFVESALPLLVEDVKVAEEVMGLKMGPNSSVARRHENSTNDFIILFSEGKMEEAKKALVKAAKLRRSLG</sequence>
<comment type="subunit">
    <text evidence="4">Homotetramer.</text>
</comment>
<dbReference type="GO" id="GO:0008964">
    <property type="term" value="F:phosphoenolpyruvate carboxylase activity"/>
    <property type="evidence" value="ECO:0007669"/>
    <property type="project" value="UniProtKB-UniRule"/>
</dbReference>
<evidence type="ECO:0000256" key="5">
    <source>
        <dbReference type="NCBIfam" id="TIGR02751"/>
    </source>
</evidence>
<keyword evidence="3 4" id="KW-0120">Carbon dioxide fixation</keyword>
<comment type="caution">
    <text evidence="6">The sequence shown here is derived from an EMBL/GenBank/DDBJ whole genome shotgun (WGS) entry which is preliminary data.</text>
</comment>
<dbReference type="NCBIfam" id="TIGR02751">
    <property type="entry name" value="PEPCase_arch"/>
    <property type="match status" value="1"/>
</dbReference>
<dbReference type="HAMAP" id="MF_01904">
    <property type="entry name" value="PEPcase_type2"/>
    <property type="match status" value="1"/>
</dbReference>
<dbReference type="GO" id="GO:0006099">
    <property type="term" value="P:tricarboxylic acid cycle"/>
    <property type="evidence" value="ECO:0007669"/>
    <property type="project" value="InterPro"/>
</dbReference>
<dbReference type="GO" id="GO:0000287">
    <property type="term" value="F:magnesium ion binding"/>
    <property type="evidence" value="ECO:0007669"/>
    <property type="project" value="UniProtKB-UniRule"/>
</dbReference>
<evidence type="ECO:0000256" key="4">
    <source>
        <dbReference type="HAMAP-Rule" id="MF_01904"/>
    </source>
</evidence>
<dbReference type="GO" id="GO:0006107">
    <property type="term" value="P:oxaloacetate metabolic process"/>
    <property type="evidence" value="ECO:0007669"/>
    <property type="project" value="UniProtKB-UniRule"/>
</dbReference>
<dbReference type="Proteomes" id="UP000244066">
    <property type="component" value="Unassembled WGS sequence"/>
</dbReference>
<dbReference type="GO" id="GO:0015977">
    <property type="term" value="P:carbon fixation"/>
    <property type="evidence" value="ECO:0007669"/>
    <property type="project" value="UniProtKB-UniRule"/>
</dbReference>
<dbReference type="AlphaFoldDB" id="A0A2R7Y9E4"/>
<dbReference type="EMBL" id="NDWU01000003">
    <property type="protein sequence ID" value="PUA34168.1"/>
    <property type="molecule type" value="Genomic_DNA"/>
</dbReference>
<accession>A0A2R7Y9E4</accession>
<dbReference type="PIRSF" id="PIRSF006677">
    <property type="entry name" value="UCP006677"/>
    <property type="match status" value="1"/>
</dbReference>
<evidence type="ECO:0000256" key="1">
    <source>
        <dbReference type="ARBA" id="ARBA00022842"/>
    </source>
</evidence>
<dbReference type="SUPFAM" id="SSF51621">
    <property type="entry name" value="Phosphoenolpyruvate/pyruvate domain"/>
    <property type="match status" value="1"/>
</dbReference>
<dbReference type="InterPro" id="IPR007566">
    <property type="entry name" value="PEP_COase_arc-type"/>
</dbReference>
<evidence type="ECO:0000313" key="6">
    <source>
        <dbReference type="EMBL" id="PUA34168.1"/>
    </source>
</evidence>
<evidence type="ECO:0000256" key="2">
    <source>
        <dbReference type="ARBA" id="ARBA00023239"/>
    </source>
</evidence>
<evidence type="ECO:0000313" key="7">
    <source>
        <dbReference type="Proteomes" id="UP000244066"/>
    </source>
</evidence>